<dbReference type="EMBL" id="QYYH01000271">
    <property type="protein sequence ID" value="RJY01494.1"/>
    <property type="molecule type" value="Genomic_DNA"/>
</dbReference>
<keyword evidence="3" id="KW-1185">Reference proteome</keyword>
<evidence type="ECO:0000313" key="3">
    <source>
        <dbReference type="Proteomes" id="UP000273022"/>
    </source>
</evidence>
<organism evidence="2 3">
    <name type="scientific">Parashewanella spongiae</name>
    <dbReference type="NCBI Taxonomy" id="342950"/>
    <lineage>
        <taxon>Bacteria</taxon>
        <taxon>Pseudomonadati</taxon>
        <taxon>Pseudomonadota</taxon>
        <taxon>Gammaproteobacteria</taxon>
        <taxon>Alteromonadales</taxon>
        <taxon>Shewanellaceae</taxon>
        <taxon>Parashewanella</taxon>
    </lineage>
</organism>
<proteinExistence type="predicted"/>
<feature type="non-terminal residue" evidence="2">
    <location>
        <position position="1"/>
    </location>
</feature>
<evidence type="ECO:0008006" key="4">
    <source>
        <dbReference type="Google" id="ProtNLM"/>
    </source>
</evidence>
<evidence type="ECO:0000313" key="2">
    <source>
        <dbReference type="EMBL" id="RJY01494.1"/>
    </source>
</evidence>
<sequence>KKKEYRLERQVLKPHMTHCKIFRYYFCKPPKGVIDTLLDVIADIIGEHIVGNRPGRKEPRAKKRRPKPTPRLQHSRKQARRLKVYQK</sequence>
<evidence type="ECO:0000256" key="1">
    <source>
        <dbReference type="SAM" id="MobiDB-lite"/>
    </source>
</evidence>
<feature type="compositionally biased region" description="Basic residues" evidence="1">
    <location>
        <begin position="59"/>
        <end position="87"/>
    </location>
</feature>
<comment type="caution">
    <text evidence="2">The sequence shown here is derived from an EMBL/GenBank/DDBJ whole genome shotgun (WGS) entry which is preliminary data.</text>
</comment>
<dbReference type="Proteomes" id="UP000273022">
    <property type="component" value="Unassembled WGS sequence"/>
</dbReference>
<reference evidence="2 3" key="1">
    <citation type="submission" date="2018-09" db="EMBL/GenBank/DDBJ databases">
        <title>Phylogeny of the Shewanellaceae, and recommendation for two new genera, Pseudoshewanella and Parashewanella.</title>
        <authorList>
            <person name="Wang G."/>
        </authorList>
    </citation>
    <scope>NUCLEOTIDE SEQUENCE [LARGE SCALE GENOMIC DNA]</scope>
    <source>
        <strain evidence="2 3">KCTC 22492</strain>
    </source>
</reference>
<accession>A0A3A6T1M3</accession>
<feature type="region of interest" description="Disordered" evidence="1">
    <location>
        <begin position="51"/>
        <end position="87"/>
    </location>
</feature>
<gene>
    <name evidence="2" type="ORF">D5R81_19975</name>
</gene>
<dbReference type="AlphaFoldDB" id="A0A3A6T1M3"/>
<name>A0A3A6T1M3_9GAMM</name>
<protein>
    <recommendedName>
        <fullName evidence="4">IS4 family transposase</fullName>
    </recommendedName>
</protein>